<keyword evidence="2" id="KW-1185">Reference proteome</keyword>
<accession>C7NGC1</accession>
<evidence type="ECO:0000313" key="1">
    <source>
        <dbReference type="EMBL" id="ACV07530.1"/>
    </source>
</evidence>
<gene>
    <name evidence="1" type="ordered locus">Ksed_25680</name>
</gene>
<reference evidence="1 2" key="1">
    <citation type="journal article" date="2009" name="Stand. Genomic Sci.">
        <title>Complete genome sequence of Kytococcus sedentarius type strain (541).</title>
        <authorList>
            <person name="Sims D."/>
            <person name="Brettin T."/>
            <person name="Detter J.C."/>
            <person name="Han C."/>
            <person name="Lapidus A."/>
            <person name="Copeland A."/>
            <person name="Glavina Del Rio T."/>
            <person name="Nolan M."/>
            <person name="Chen F."/>
            <person name="Lucas S."/>
            <person name="Tice H."/>
            <person name="Cheng J.F."/>
            <person name="Bruce D."/>
            <person name="Goodwin L."/>
            <person name="Pitluck S."/>
            <person name="Ovchinnikova G."/>
            <person name="Pati A."/>
            <person name="Ivanova N."/>
            <person name="Mavrommatis K."/>
            <person name="Chen A."/>
            <person name="Palaniappan K."/>
            <person name="D'haeseleer P."/>
            <person name="Chain P."/>
            <person name="Bristow J."/>
            <person name="Eisen J.A."/>
            <person name="Markowitz V."/>
            <person name="Hugenholtz P."/>
            <person name="Schneider S."/>
            <person name="Goker M."/>
            <person name="Pukall R."/>
            <person name="Kyrpides N.C."/>
            <person name="Klenk H.P."/>
        </authorList>
    </citation>
    <scope>NUCLEOTIDE SEQUENCE [LARGE SCALE GENOMIC DNA]</scope>
    <source>
        <strain evidence="2">ATCC 14392 / DSM 20547 / JCM 11482 / CCUG 33030 / NBRC 15357 / NCTC 11040 / CCM 314 / 541</strain>
    </source>
</reference>
<protein>
    <submittedName>
        <fullName evidence="1">Uncharacterized protein</fullName>
    </submittedName>
</protein>
<evidence type="ECO:0000313" key="2">
    <source>
        <dbReference type="Proteomes" id="UP000006666"/>
    </source>
</evidence>
<dbReference type="KEGG" id="kse:Ksed_25680"/>
<sequence>MGDEFTVRRLGHHEDDLRLEATDLLRPVGMTDRNGDLYDPRGSTVHHNLAILSAKGASHVRRAVPVVIAALQGTRVVGTVWLRSLGGGVFAALRGGLVAAITQDWLQVGVAV</sequence>
<dbReference type="AlphaFoldDB" id="C7NGC1"/>
<proteinExistence type="predicted"/>
<organism evidence="1 2">
    <name type="scientific">Kytococcus sedentarius (strain ATCC 14392 / DSM 20547 / JCM 11482 / CCUG 33030 / NBRC 15357 / NCTC 11040 / CCM 314 / 541)</name>
    <name type="common">Micrococcus sedentarius</name>
    <dbReference type="NCBI Taxonomy" id="478801"/>
    <lineage>
        <taxon>Bacteria</taxon>
        <taxon>Bacillati</taxon>
        <taxon>Actinomycetota</taxon>
        <taxon>Actinomycetes</taxon>
        <taxon>Micrococcales</taxon>
        <taxon>Kytococcaceae</taxon>
        <taxon>Kytococcus</taxon>
    </lineage>
</organism>
<dbReference type="HOGENOM" id="CLU_2142609_0_0_11"/>
<dbReference type="EMBL" id="CP001686">
    <property type="protein sequence ID" value="ACV07530.1"/>
    <property type="molecule type" value="Genomic_DNA"/>
</dbReference>
<name>C7NGC1_KYTSD</name>
<dbReference type="Proteomes" id="UP000006666">
    <property type="component" value="Chromosome"/>
</dbReference>